<dbReference type="AlphaFoldDB" id="A0A812U6L7"/>
<feature type="compositionally biased region" description="Low complexity" evidence="1">
    <location>
        <begin position="22"/>
        <end position="41"/>
    </location>
</feature>
<accession>A0A812U6L7</accession>
<feature type="region of interest" description="Disordered" evidence="1">
    <location>
        <begin position="19"/>
        <end position="42"/>
    </location>
</feature>
<proteinExistence type="predicted"/>
<evidence type="ECO:0000313" key="3">
    <source>
        <dbReference type="Proteomes" id="UP000601435"/>
    </source>
</evidence>
<dbReference type="OrthoDB" id="434018at2759"/>
<sequence>MALGSAVLTCDEALRLAKEHSWASPASPASSPSVSRVDSASEASSGFRADGFFDFERRGKVWELKRLERLESLRRLKELQELSQCSFQPKLAAPKAACEAEADAPKPLSPLSSSALAARLCQPLPSEHMRSFHLRRLHDSLEEQRMSECTFQPNLSKSTFWLSLSRLRHEAEDEPKRTRSAPRQPRPRTNSVPLSMTRAQSYLAQDVFHRLGRGGSVAARSKRSKSEDSGLRLPAAGTPCNPILGFLERQNHCEDLRRQRLEQIASEMEKPAAAAAQAKICKGSKSRQLSRQLESKRGRAGEEEPKPEGRGEREKEAEWSFRPKILEISQKRQPRGCRELSSGDSERQKRRLEELREDLLQTQEVSYFTPKLNASETPGRLCVLDEPETYTARLAADREKSLALRERELQQRIDEALAECTFRPAVNPGPPKYITRMAESHRALKELRLGLASREERGGSLTLRPDWR</sequence>
<keyword evidence="3" id="KW-1185">Reference proteome</keyword>
<reference evidence="2" key="1">
    <citation type="submission" date="2021-02" db="EMBL/GenBank/DDBJ databases">
        <authorList>
            <person name="Dougan E. K."/>
            <person name="Rhodes N."/>
            <person name="Thang M."/>
            <person name="Chan C."/>
        </authorList>
    </citation>
    <scope>NUCLEOTIDE SEQUENCE</scope>
</reference>
<dbReference type="PANTHER" id="PTHR37028:SF4">
    <property type="entry name" value="ALMS MOTIF DOMAIN-CONTAINING PROTEIN"/>
    <property type="match status" value="1"/>
</dbReference>
<dbReference type="PANTHER" id="PTHR37028">
    <property type="entry name" value="UNNAMED PRODUCT-RELATED"/>
    <property type="match status" value="1"/>
</dbReference>
<organism evidence="2 3">
    <name type="scientific">Symbiodinium necroappetens</name>
    <dbReference type="NCBI Taxonomy" id="1628268"/>
    <lineage>
        <taxon>Eukaryota</taxon>
        <taxon>Sar</taxon>
        <taxon>Alveolata</taxon>
        <taxon>Dinophyceae</taxon>
        <taxon>Suessiales</taxon>
        <taxon>Symbiodiniaceae</taxon>
        <taxon>Symbiodinium</taxon>
    </lineage>
</organism>
<dbReference type="EMBL" id="CAJNJA010026044">
    <property type="protein sequence ID" value="CAE7553854.1"/>
    <property type="molecule type" value="Genomic_DNA"/>
</dbReference>
<feature type="region of interest" description="Disordered" evidence="1">
    <location>
        <begin position="171"/>
        <end position="196"/>
    </location>
</feature>
<dbReference type="Proteomes" id="UP000601435">
    <property type="component" value="Unassembled WGS sequence"/>
</dbReference>
<feature type="region of interest" description="Disordered" evidence="1">
    <location>
        <begin position="214"/>
        <end position="235"/>
    </location>
</feature>
<feature type="region of interest" description="Disordered" evidence="1">
    <location>
        <begin position="275"/>
        <end position="317"/>
    </location>
</feature>
<evidence type="ECO:0000313" key="2">
    <source>
        <dbReference type="EMBL" id="CAE7553854.1"/>
    </source>
</evidence>
<comment type="caution">
    <text evidence="2">The sequence shown here is derived from an EMBL/GenBank/DDBJ whole genome shotgun (WGS) entry which is preliminary data.</text>
</comment>
<evidence type="ECO:0000256" key="1">
    <source>
        <dbReference type="SAM" id="MobiDB-lite"/>
    </source>
</evidence>
<protein>
    <submittedName>
        <fullName evidence="2">Uncharacterized protein</fullName>
    </submittedName>
</protein>
<feature type="compositionally biased region" description="Polar residues" evidence="1">
    <location>
        <begin position="187"/>
        <end position="196"/>
    </location>
</feature>
<gene>
    <name evidence="2" type="ORF">SNEC2469_LOCUS15966</name>
</gene>
<feature type="compositionally biased region" description="Basic and acidic residues" evidence="1">
    <location>
        <begin position="293"/>
        <end position="317"/>
    </location>
</feature>
<name>A0A812U6L7_9DINO</name>